<dbReference type="EMBL" id="JTLV02000008">
    <property type="protein sequence ID" value="PQM29670.1"/>
    <property type="molecule type" value="Genomic_DNA"/>
</dbReference>
<reference evidence="3" key="3">
    <citation type="submission" date="2017-11" db="EMBL/GenBank/DDBJ databases">
        <title>Cell-free culture of the endosymbiotic bacteria Spiroplasma poulsonii highlights bacterial genes involved in host-symbiont interactions.</title>
        <authorList>
            <person name="Masson F."/>
            <person name="Calderon Copete S.P."/>
            <person name="Schupfer F."/>
            <person name="Garcia-Arraez G."/>
            <person name="Lemaitre B."/>
        </authorList>
    </citation>
    <scope>NUCLEOTIDE SEQUENCE</scope>
    <source>
        <strain evidence="3">MSRO</strain>
    </source>
</reference>
<keyword evidence="4" id="KW-1185">Reference proteome</keyword>
<gene>
    <name evidence="1" type="ORF">SMSRO_SF030710</name>
    <name evidence="2" type="ORF">SMSRO_SF030830</name>
    <name evidence="3" type="ORF">SMSRO_SF030950</name>
</gene>
<evidence type="ECO:0000313" key="2">
    <source>
        <dbReference type="EMBL" id="PQM29682.1"/>
    </source>
</evidence>
<dbReference type="EMBL" id="JTLV02000008">
    <property type="protein sequence ID" value="PQM29694.1"/>
    <property type="molecule type" value="Genomic_DNA"/>
</dbReference>
<dbReference type="Proteomes" id="UP000031565">
    <property type="component" value="Unassembled WGS sequence"/>
</dbReference>
<proteinExistence type="predicted"/>
<evidence type="ECO:0000313" key="1">
    <source>
        <dbReference type="EMBL" id="PQM29670.1"/>
    </source>
</evidence>
<name>A0A2P6F8D2_9MOLU</name>
<evidence type="ECO:0000313" key="4">
    <source>
        <dbReference type="Proteomes" id="UP000031565"/>
    </source>
</evidence>
<comment type="caution">
    <text evidence="3">The sequence shown here is derived from an EMBL/GenBank/DDBJ whole genome shotgun (WGS) entry which is preliminary data.</text>
</comment>
<evidence type="ECO:0000313" key="3">
    <source>
        <dbReference type="EMBL" id="PQM29694.1"/>
    </source>
</evidence>
<accession>A0A2P6F8D2</accession>
<dbReference type="EMBL" id="JTLV02000008">
    <property type="protein sequence ID" value="PQM29682.1"/>
    <property type="molecule type" value="Genomic_DNA"/>
</dbReference>
<reference evidence="3" key="1">
    <citation type="submission" date="2014-10" db="EMBL/GenBank/DDBJ databases">
        <authorList>
            <person name="Seo M.-J."/>
            <person name="Seok Y.J."/>
            <person name="Cha I.-T."/>
        </authorList>
    </citation>
    <scope>NUCLEOTIDE SEQUENCE</scope>
    <source>
        <strain evidence="3">MSRO</strain>
    </source>
</reference>
<reference evidence="3 4" key="2">
    <citation type="journal article" date="2015" name="MBio">
        <title>Genome sequence of the Drosophila melanogaster male-killing Spiroplasma strain MSRO endosymbiont.</title>
        <authorList>
            <person name="Paredes J.C."/>
            <person name="Herren J.K."/>
            <person name="Schupfer F."/>
            <person name="Marin R."/>
            <person name="Claverol S."/>
            <person name="Kuo C.H."/>
            <person name="Lemaitre B."/>
            <person name="Beven L."/>
        </authorList>
    </citation>
    <scope>NUCLEOTIDE SEQUENCE [LARGE SCALE GENOMIC DNA]</scope>
    <source>
        <strain evidence="3 4">MSRO</strain>
    </source>
</reference>
<dbReference type="STRING" id="2138.SMSRO_v1c15800"/>
<protein>
    <submittedName>
        <fullName evidence="3">Uncharacterized protein</fullName>
    </submittedName>
</protein>
<dbReference type="AlphaFoldDB" id="A0A2P6F8D2"/>
<dbReference type="RefSeq" id="WP_157944317.1">
    <property type="nucleotide sequence ID" value="NZ_JTLV02000008.1"/>
</dbReference>
<organism evidence="3 4">
    <name type="scientific">Spiroplasma poulsonii</name>
    <dbReference type="NCBI Taxonomy" id="2138"/>
    <lineage>
        <taxon>Bacteria</taxon>
        <taxon>Bacillati</taxon>
        <taxon>Mycoplasmatota</taxon>
        <taxon>Mollicutes</taxon>
        <taxon>Entomoplasmatales</taxon>
        <taxon>Spiroplasmataceae</taxon>
        <taxon>Spiroplasma</taxon>
    </lineage>
</organism>
<sequence>MYEKWNKVIVKITNIASYGTFCQAERADGLIYNKSRACLRWLTSQQLFLNLSSHI</sequence>